<name>A0A2S0MK42_9BURK</name>
<dbReference type="AlphaFoldDB" id="A0A2S0MK42"/>
<keyword evidence="10" id="KW-0998">Cell outer membrane</keyword>
<keyword evidence="9" id="KW-0472">Membrane</keyword>
<feature type="signal peptide" evidence="11">
    <location>
        <begin position="1"/>
        <end position="21"/>
    </location>
</feature>
<dbReference type="Pfam" id="PF13609">
    <property type="entry name" value="Porin_4"/>
    <property type="match status" value="1"/>
</dbReference>
<dbReference type="InterPro" id="IPR033900">
    <property type="entry name" value="Gram_neg_porin_domain"/>
</dbReference>
<dbReference type="OrthoDB" id="6975458at2"/>
<evidence type="ECO:0000256" key="7">
    <source>
        <dbReference type="ARBA" id="ARBA00023065"/>
    </source>
</evidence>
<dbReference type="Gene3D" id="2.40.160.10">
    <property type="entry name" value="Porin"/>
    <property type="match status" value="1"/>
</dbReference>
<dbReference type="SUPFAM" id="SSF56935">
    <property type="entry name" value="Porins"/>
    <property type="match status" value="1"/>
</dbReference>
<comment type="subcellular location">
    <subcellularLocation>
        <location evidence="1">Cell outer membrane</location>
        <topology evidence="1">Multi-pass membrane protein</topology>
    </subcellularLocation>
</comment>
<organism evidence="13 14">
    <name type="scientific">Ottowia oryzae</name>
    <dbReference type="NCBI Taxonomy" id="2109914"/>
    <lineage>
        <taxon>Bacteria</taxon>
        <taxon>Pseudomonadati</taxon>
        <taxon>Pseudomonadota</taxon>
        <taxon>Betaproteobacteria</taxon>
        <taxon>Burkholderiales</taxon>
        <taxon>Comamonadaceae</taxon>
        <taxon>Ottowia</taxon>
    </lineage>
</organism>
<dbReference type="GO" id="GO:0015288">
    <property type="term" value="F:porin activity"/>
    <property type="evidence" value="ECO:0007669"/>
    <property type="project" value="UniProtKB-KW"/>
</dbReference>
<reference evidence="13 14" key="1">
    <citation type="submission" date="2018-03" db="EMBL/GenBank/DDBJ databases">
        <title>Genome sequencing of Ottowia sp.</title>
        <authorList>
            <person name="Kim S.-J."/>
            <person name="Heo J."/>
            <person name="Kwon S.-W."/>
        </authorList>
    </citation>
    <scope>NUCLEOTIDE SEQUENCE [LARGE SCALE GENOMIC DNA]</scope>
    <source>
        <strain evidence="13 14">KADR8-3</strain>
    </source>
</reference>
<evidence type="ECO:0000256" key="10">
    <source>
        <dbReference type="ARBA" id="ARBA00023237"/>
    </source>
</evidence>
<evidence type="ECO:0000313" key="14">
    <source>
        <dbReference type="Proteomes" id="UP000239709"/>
    </source>
</evidence>
<evidence type="ECO:0000256" key="2">
    <source>
        <dbReference type="ARBA" id="ARBA00011233"/>
    </source>
</evidence>
<evidence type="ECO:0000256" key="6">
    <source>
        <dbReference type="ARBA" id="ARBA00022729"/>
    </source>
</evidence>
<protein>
    <submittedName>
        <fullName evidence="13">Porin</fullName>
    </submittedName>
</protein>
<keyword evidence="8" id="KW-0626">Porin</keyword>
<evidence type="ECO:0000256" key="4">
    <source>
        <dbReference type="ARBA" id="ARBA00022452"/>
    </source>
</evidence>
<dbReference type="PANTHER" id="PTHR34501">
    <property type="entry name" value="PROTEIN YDDL-RELATED"/>
    <property type="match status" value="1"/>
</dbReference>
<dbReference type="PANTHER" id="PTHR34501:SF9">
    <property type="entry name" value="MAJOR OUTER MEMBRANE PROTEIN P.IA"/>
    <property type="match status" value="1"/>
</dbReference>
<dbReference type="KEGG" id="otk:C6570_17830"/>
<gene>
    <name evidence="13" type="ORF">C6570_17830</name>
</gene>
<feature type="chain" id="PRO_5015509720" evidence="11">
    <location>
        <begin position="22"/>
        <end position="340"/>
    </location>
</feature>
<evidence type="ECO:0000256" key="9">
    <source>
        <dbReference type="ARBA" id="ARBA00023136"/>
    </source>
</evidence>
<dbReference type="InterPro" id="IPR023614">
    <property type="entry name" value="Porin_dom_sf"/>
</dbReference>
<evidence type="ECO:0000256" key="1">
    <source>
        <dbReference type="ARBA" id="ARBA00004571"/>
    </source>
</evidence>
<dbReference type="GO" id="GO:0006811">
    <property type="term" value="P:monoatomic ion transport"/>
    <property type="evidence" value="ECO:0007669"/>
    <property type="project" value="UniProtKB-KW"/>
</dbReference>
<accession>A0A2S0MK42</accession>
<keyword evidence="4" id="KW-1134">Transmembrane beta strand</keyword>
<proteinExistence type="predicted"/>
<dbReference type="GO" id="GO:0046930">
    <property type="term" value="C:pore complex"/>
    <property type="evidence" value="ECO:0007669"/>
    <property type="project" value="UniProtKB-KW"/>
</dbReference>
<comment type="subunit">
    <text evidence="2">Homotrimer.</text>
</comment>
<dbReference type="Proteomes" id="UP000239709">
    <property type="component" value="Chromosome"/>
</dbReference>
<evidence type="ECO:0000259" key="12">
    <source>
        <dbReference type="Pfam" id="PF13609"/>
    </source>
</evidence>
<evidence type="ECO:0000256" key="8">
    <source>
        <dbReference type="ARBA" id="ARBA00023114"/>
    </source>
</evidence>
<evidence type="ECO:0000313" key="13">
    <source>
        <dbReference type="EMBL" id="AVO36255.1"/>
    </source>
</evidence>
<evidence type="ECO:0000256" key="3">
    <source>
        <dbReference type="ARBA" id="ARBA00022448"/>
    </source>
</evidence>
<keyword evidence="6 11" id="KW-0732">Signal</keyword>
<evidence type="ECO:0000256" key="5">
    <source>
        <dbReference type="ARBA" id="ARBA00022692"/>
    </source>
</evidence>
<keyword evidence="7" id="KW-0406">Ion transport</keyword>
<keyword evidence="14" id="KW-1185">Reference proteome</keyword>
<dbReference type="CDD" id="cd00342">
    <property type="entry name" value="gram_neg_porins"/>
    <property type="match status" value="1"/>
</dbReference>
<sequence>MKKSTMALGAVLVLSSVGAYAQSSVQLSGLADAYVGSMRMAGDSKRISTVGSGGMTTSWFGAKGTEDLGGGLKAGFAFTSFMRLTNGDYGRFKNDMMWSRDANVSLSGGFGSVILGRWMAPNFLPTVLFNPFGDSFAFSPAILHANVPLFNGTNWSGTTQSDTGWGSQIAYSTPDLGGLKGTLQYQFRDGANSGKNFGGNLMYFNGGLGLTAFYERTEMGNPVATTYADGSKRTNWMVGGSYDFTVVKLFATYGQSKNDVSNAKLKTATTGLSVPIGAGKLLAAYAHTRNNLLDATRQTLTVGYDYNLSKRTDLYANVMHDRITDQTSGTSFAVGLRHRF</sequence>
<feature type="domain" description="Porin" evidence="12">
    <location>
        <begin position="10"/>
        <end position="324"/>
    </location>
</feature>
<evidence type="ECO:0000256" key="11">
    <source>
        <dbReference type="SAM" id="SignalP"/>
    </source>
</evidence>
<keyword evidence="5" id="KW-0812">Transmembrane</keyword>
<dbReference type="GO" id="GO:0009279">
    <property type="term" value="C:cell outer membrane"/>
    <property type="evidence" value="ECO:0007669"/>
    <property type="project" value="UniProtKB-SubCell"/>
</dbReference>
<dbReference type="InterPro" id="IPR050298">
    <property type="entry name" value="Gram-neg_bact_OMP"/>
</dbReference>
<dbReference type="EMBL" id="CP027666">
    <property type="protein sequence ID" value="AVO36255.1"/>
    <property type="molecule type" value="Genomic_DNA"/>
</dbReference>
<keyword evidence="3" id="KW-0813">Transport</keyword>